<organism evidence="2 3">
    <name type="scientific">Trifolium medium</name>
    <dbReference type="NCBI Taxonomy" id="97028"/>
    <lineage>
        <taxon>Eukaryota</taxon>
        <taxon>Viridiplantae</taxon>
        <taxon>Streptophyta</taxon>
        <taxon>Embryophyta</taxon>
        <taxon>Tracheophyta</taxon>
        <taxon>Spermatophyta</taxon>
        <taxon>Magnoliopsida</taxon>
        <taxon>eudicotyledons</taxon>
        <taxon>Gunneridae</taxon>
        <taxon>Pentapetalae</taxon>
        <taxon>rosids</taxon>
        <taxon>fabids</taxon>
        <taxon>Fabales</taxon>
        <taxon>Fabaceae</taxon>
        <taxon>Papilionoideae</taxon>
        <taxon>50 kb inversion clade</taxon>
        <taxon>NPAAA clade</taxon>
        <taxon>Hologalegina</taxon>
        <taxon>IRL clade</taxon>
        <taxon>Trifolieae</taxon>
        <taxon>Trifolium</taxon>
    </lineage>
</organism>
<evidence type="ECO:0000313" key="2">
    <source>
        <dbReference type="EMBL" id="MCH92597.1"/>
    </source>
</evidence>
<dbReference type="Pfam" id="PF22936">
    <property type="entry name" value="Pol_BBD"/>
    <property type="match status" value="1"/>
</dbReference>
<accession>A0A392MYI4</accession>
<dbReference type="Proteomes" id="UP000265520">
    <property type="component" value="Unassembled WGS sequence"/>
</dbReference>
<feature type="non-terminal residue" evidence="2">
    <location>
        <position position="157"/>
    </location>
</feature>
<name>A0A392MYI4_9FABA</name>
<reference evidence="2 3" key="1">
    <citation type="journal article" date="2018" name="Front. Plant Sci.">
        <title>Red Clover (Trifolium pratense) and Zigzag Clover (T. medium) - A Picture of Genomic Similarities and Differences.</title>
        <authorList>
            <person name="Dluhosova J."/>
            <person name="Istvanek J."/>
            <person name="Nedelnik J."/>
            <person name="Repkova J."/>
        </authorList>
    </citation>
    <scope>NUCLEOTIDE SEQUENCE [LARGE SCALE GENOMIC DNA]</scope>
    <source>
        <strain evidence="3">cv. 10/8</strain>
        <tissue evidence="2">Leaf</tissue>
    </source>
</reference>
<evidence type="ECO:0000313" key="3">
    <source>
        <dbReference type="Proteomes" id="UP000265520"/>
    </source>
</evidence>
<comment type="caution">
    <text evidence="2">The sequence shown here is derived from an EMBL/GenBank/DDBJ whole genome shotgun (WGS) entry which is preliminary data.</text>
</comment>
<dbReference type="InterPro" id="IPR054722">
    <property type="entry name" value="PolX-like_BBD"/>
</dbReference>
<keyword evidence="3" id="KW-1185">Reference proteome</keyword>
<evidence type="ECO:0000259" key="1">
    <source>
        <dbReference type="Pfam" id="PF22936"/>
    </source>
</evidence>
<protein>
    <submittedName>
        <fullName evidence="2">Retrovirus-related pol polyprotein from transposon TNT 1-94</fullName>
    </submittedName>
</protein>
<proteinExistence type="predicted"/>
<dbReference type="AlphaFoldDB" id="A0A392MYI4"/>
<gene>
    <name evidence="2" type="ORF">A2U01_0013537</name>
</gene>
<sequence>MKVEELQCSLEAYEQRVNERSKGRGMDHALQAQTFKKYRGKKGKGKNKYKDRGKTSNQALITGVLYVPNMQSNLLSMDQLVENGFTMDLGNNQMKVYNAENKLILSVPLSQSRTFQVQFTASASHCLARKAIHDATWLWHLSYGHLNFKSLTNLKSR</sequence>
<feature type="domain" description="Retrovirus-related Pol polyprotein from transposon TNT 1-94-like beta-barrel" evidence="1">
    <location>
        <begin position="42"/>
        <end position="85"/>
    </location>
</feature>
<dbReference type="EMBL" id="LXQA010023018">
    <property type="protein sequence ID" value="MCH92597.1"/>
    <property type="molecule type" value="Genomic_DNA"/>
</dbReference>